<gene>
    <name evidence="5" type="ORF">RIMI_LOCUS9066397</name>
</gene>
<dbReference type="SMART" id="SM00406">
    <property type="entry name" value="IGv"/>
    <property type="match status" value="1"/>
</dbReference>
<keyword evidence="1 3" id="KW-0732">Signal</keyword>
<evidence type="ECO:0000313" key="6">
    <source>
        <dbReference type="Proteomes" id="UP001176940"/>
    </source>
</evidence>
<name>A0ABN9LMJ5_9NEOB</name>
<dbReference type="Proteomes" id="UP001176940">
    <property type="component" value="Unassembled WGS sequence"/>
</dbReference>
<dbReference type="Pfam" id="PF07686">
    <property type="entry name" value="V-set"/>
    <property type="match status" value="1"/>
</dbReference>
<dbReference type="InterPro" id="IPR013106">
    <property type="entry name" value="Ig_V-set"/>
</dbReference>
<evidence type="ECO:0000256" key="1">
    <source>
        <dbReference type="ARBA" id="ARBA00022729"/>
    </source>
</evidence>
<dbReference type="InterPro" id="IPR050413">
    <property type="entry name" value="TCR_beta_variable"/>
</dbReference>
<dbReference type="InterPro" id="IPR013783">
    <property type="entry name" value="Ig-like_fold"/>
</dbReference>
<dbReference type="PROSITE" id="PS50835">
    <property type="entry name" value="IG_LIKE"/>
    <property type="match status" value="1"/>
</dbReference>
<evidence type="ECO:0000256" key="3">
    <source>
        <dbReference type="SAM" id="SignalP"/>
    </source>
</evidence>
<keyword evidence="2" id="KW-0391">Immunity</keyword>
<dbReference type="Gene3D" id="2.60.40.10">
    <property type="entry name" value="Immunoglobulins"/>
    <property type="match status" value="1"/>
</dbReference>
<keyword evidence="6" id="KW-1185">Reference proteome</keyword>
<dbReference type="EMBL" id="CAUEEQ010018504">
    <property type="protein sequence ID" value="CAJ0940915.1"/>
    <property type="molecule type" value="Genomic_DNA"/>
</dbReference>
<dbReference type="InterPro" id="IPR007110">
    <property type="entry name" value="Ig-like_dom"/>
</dbReference>
<comment type="caution">
    <text evidence="5">The sequence shown here is derived from an EMBL/GenBank/DDBJ whole genome shotgun (WGS) entry which is preliminary data.</text>
</comment>
<proteinExistence type="predicted"/>
<dbReference type="PANTHER" id="PTHR23268">
    <property type="entry name" value="T-CELL RECEPTOR BETA CHAIN"/>
    <property type="match status" value="1"/>
</dbReference>
<dbReference type="PANTHER" id="PTHR23268:SF124">
    <property type="entry name" value="IG-LIKE DOMAIN-CONTAINING PROTEIN"/>
    <property type="match status" value="1"/>
</dbReference>
<accession>A0ABN9LMJ5</accession>
<evidence type="ECO:0000313" key="5">
    <source>
        <dbReference type="EMBL" id="CAJ0940915.1"/>
    </source>
</evidence>
<dbReference type="InterPro" id="IPR036179">
    <property type="entry name" value="Ig-like_dom_sf"/>
</dbReference>
<feature type="chain" id="PRO_5047042239" description="Ig-like domain-containing protein" evidence="3">
    <location>
        <begin position="21"/>
        <end position="145"/>
    </location>
</feature>
<dbReference type="SMART" id="SM00409">
    <property type="entry name" value="IG"/>
    <property type="match status" value="1"/>
</dbReference>
<evidence type="ECO:0000259" key="4">
    <source>
        <dbReference type="PROSITE" id="PS50835"/>
    </source>
</evidence>
<sequence length="145" mass="16270">MRSMIFHLSLGLIIICLCRAVEVTQNPKSLIVHAGIMVTLSCVHDDTSGSYNMYWYQQRAGQGLTLMAMTVGVSTPTVEKEFEKKWIMTKQDAKESLLKKDKAEVEDSAVYFCASSITATENQVTTSTKTWRVHQSKGAHTQTYQ</sequence>
<feature type="signal peptide" evidence="3">
    <location>
        <begin position="1"/>
        <end position="20"/>
    </location>
</feature>
<dbReference type="InterPro" id="IPR003599">
    <property type="entry name" value="Ig_sub"/>
</dbReference>
<feature type="domain" description="Ig-like" evidence="4">
    <location>
        <begin position="21"/>
        <end position="125"/>
    </location>
</feature>
<protein>
    <recommendedName>
        <fullName evidence="4">Ig-like domain-containing protein</fullName>
    </recommendedName>
</protein>
<evidence type="ECO:0000256" key="2">
    <source>
        <dbReference type="ARBA" id="ARBA00022859"/>
    </source>
</evidence>
<reference evidence="5" key="1">
    <citation type="submission" date="2023-07" db="EMBL/GenBank/DDBJ databases">
        <authorList>
            <person name="Stuckert A."/>
        </authorList>
    </citation>
    <scope>NUCLEOTIDE SEQUENCE</scope>
</reference>
<organism evidence="5 6">
    <name type="scientific">Ranitomeya imitator</name>
    <name type="common">mimic poison frog</name>
    <dbReference type="NCBI Taxonomy" id="111125"/>
    <lineage>
        <taxon>Eukaryota</taxon>
        <taxon>Metazoa</taxon>
        <taxon>Chordata</taxon>
        <taxon>Craniata</taxon>
        <taxon>Vertebrata</taxon>
        <taxon>Euteleostomi</taxon>
        <taxon>Amphibia</taxon>
        <taxon>Batrachia</taxon>
        <taxon>Anura</taxon>
        <taxon>Neobatrachia</taxon>
        <taxon>Hyloidea</taxon>
        <taxon>Dendrobatidae</taxon>
        <taxon>Dendrobatinae</taxon>
        <taxon>Ranitomeya</taxon>
    </lineage>
</organism>
<dbReference type="SUPFAM" id="SSF48726">
    <property type="entry name" value="Immunoglobulin"/>
    <property type="match status" value="1"/>
</dbReference>